<organism evidence="2 3">
    <name type="scientific">Streptomyces roseirectus</name>
    <dbReference type="NCBI Taxonomy" id="2768066"/>
    <lineage>
        <taxon>Bacteria</taxon>
        <taxon>Bacillati</taxon>
        <taxon>Actinomycetota</taxon>
        <taxon>Actinomycetes</taxon>
        <taxon>Kitasatosporales</taxon>
        <taxon>Streptomycetaceae</taxon>
        <taxon>Streptomyces</taxon>
    </lineage>
</organism>
<accession>A0A7H0IFX3</accession>
<keyword evidence="3" id="KW-1185">Reference proteome</keyword>
<feature type="compositionally biased region" description="Basic and acidic residues" evidence="1">
    <location>
        <begin position="62"/>
        <end position="72"/>
    </location>
</feature>
<reference evidence="2 3" key="1">
    <citation type="submission" date="2020-08" db="EMBL/GenBank/DDBJ databases">
        <title>A novel species.</title>
        <authorList>
            <person name="Gao J."/>
        </authorList>
    </citation>
    <scope>NUCLEOTIDE SEQUENCE [LARGE SCALE GENOMIC DNA]</scope>
    <source>
        <strain evidence="2 3">CRXT-G-22</strain>
    </source>
</reference>
<dbReference type="Proteomes" id="UP000516052">
    <property type="component" value="Chromosome"/>
</dbReference>
<dbReference type="EMBL" id="CP060828">
    <property type="protein sequence ID" value="QNP71689.1"/>
    <property type="molecule type" value="Genomic_DNA"/>
</dbReference>
<dbReference type="AlphaFoldDB" id="A0A7H0IFX3"/>
<proteinExistence type="predicted"/>
<dbReference type="RefSeq" id="WP_187748653.1">
    <property type="nucleotide sequence ID" value="NZ_CP060828.1"/>
</dbReference>
<feature type="region of interest" description="Disordered" evidence="1">
    <location>
        <begin position="48"/>
        <end position="73"/>
    </location>
</feature>
<evidence type="ECO:0000313" key="3">
    <source>
        <dbReference type="Proteomes" id="UP000516052"/>
    </source>
</evidence>
<name>A0A7H0IFX3_9ACTN</name>
<gene>
    <name evidence="2" type="ORF">IAG44_21160</name>
</gene>
<protein>
    <submittedName>
        <fullName evidence="2">Uncharacterized protein</fullName>
    </submittedName>
</protein>
<evidence type="ECO:0000313" key="2">
    <source>
        <dbReference type="EMBL" id="QNP71689.1"/>
    </source>
</evidence>
<dbReference type="KEGG" id="sroi:IAG44_21160"/>
<sequence>MSLTRVVLLSGRSIELSDIRLSSTYGGMLEGYPCARVNDMRINGLLRGAERESPRTPVHLIDPPREYRDDGSKGPFGPVEILPAVACVASFRSSPVSPSLDPGLHRSALTVVWFQPTPQVPSGTDADKRLRALPWEGLARDDEL</sequence>
<evidence type="ECO:0000256" key="1">
    <source>
        <dbReference type="SAM" id="MobiDB-lite"/>
    </source>
</evidence>